<dbReference type="EMBL" id="AHMY02000010">
    <property type="protein sequence ID" value="EKO17513.1"/>
    <property type="molecule type" value="Genomic_DNA"/>
</dbReference>
<organism evidence="2 3">
    <name type="scientific">Leptospira kirschneri str. H1</name>
    <dbReference type="NCBI Taxonomy" id="1049966"/>
    <lineage>
        <taxon>Bacteria</taxon>
        <taxon>Pseudomonadati</taxon>
        <taxon>Spirochaetota</taxon>
        <taxon>Spirochaetia</taxon>
        <taxon>Leptospirales</taxon>
        <taxon>Leptospiraceae</taxon>
        <taxon>Leptospira</taxon>
    </lineage>
</organism>
<protein>
    <submittedName>
        <fullName evidence="2">Uncharacterized protein</fullName>
    </submittedName>
</protein>
<keyword evidence="1" id="KW-1133">Transmembrane helix</keyword>
<evidence type="ECO:0000313" key="3">
    <source>
        <dbReference type="Proteomes" id="UP000006253"/>
    </source>
</evidence>
<gene>
    <name evidence="2" type="ORF">LEP1GSC081_0402</name>
</gene>
<proteinExistence type="predicted"/>
<keyword evidence="1" id="KW-0812">Transmembrane</keyword>
<feature type="transmembrane region" description="Helical" evidence="1">
    <location>
        <begin position="6"/>
        <end position="26"/>
    </location>
</feature>
<dbReference type="NCBIfam" id="NF047760">
    <property type="entry name" value="LIC10042_TonB"/>
    <property type="match status" value="1"/>
</dbReference>
<reference evidence="2 3" key="1">
    <citation type="submission" date="2012-10" db="EMBL/GenBank/DDBJ databases">
        <authorList>
            <person name="Harkins D.M."/>
            <person name="Durkin A.S."/>
            <person name="Brinkac L.M."/>
            <person name="Selengut J.D."/>
            <person name="Sanka R."/>
            <person name="DePew J."/>
            <person name="Purushe J."/>
            <person name="Peacock S.J."/>
            <person name="Thaipadungpanit J."/>
            <person name="Wuthiekanun V.W."/>
            <person name="Day N.P."/>
            <person name="Vinetz J.M."/>
            <person name="Sutton G.G."/>
            <person name="Nelson W.C."/>
            <person name="Fouts D.E."/>
        </authorList>
    </citation>
    <scope>NUCLEOTIDE SEQUENCE [LARGE SCALE GENOMIC DNA]</scope>
    <source>
        <strain evidence="2 3">H1</strain>
    </source>
</reference>
<sequence length="159" mass="18597">MSIRLSFLISGLIHILLFLFYSITFLKFSKIENLKIHLKKGTTPTVTFSFLQDDSNKNSKSFMSENSNNEGTLRKEIEKFKNEIHFPQGALDQRLESDCSWEVRIKSGGKGEILRTLQPCKYSIFEVEFNRALRTWKFDLQEGTNLIIPVSFKIYDREF</sequence>
<evidence type="ECO:0000313" key="2">
    <source>
        <dbReference type="EMBL" id="EKO17513.1"/>
    </source>
</evidence>
<dbReference type="RefSeq" id="WP_004764176.1">
    <property type="nucleotide sequence ID" value="NZ_AHMY02000010.1"/>
</dbReference>
<keyword evidence="1" id="KW-0472">Membrane</keyword>
<dbReference type="Proteomes" id="UP000006253">
    <property type="component" value="Unassembled WGS sequence"/>
</dbReference>
<comment type="caution">
    <text evidence="2">The sequence shown here is derived from an EMBL/GenBank/DDBJ whole genome shotgun (WGS) entry which is preliminary data.</text>
</comment>
<accession>A0A0E2B842</accession>
<name>A0A0E2B842_9LEPT</name>
<dbReference type="AlphaFoldDB" id="A0A0E2B842"/>
<evidence type="ECO:0000256" key="1">
    <source>
        <dbReference type="SAM" id="Phobius"/>
    </source>
</evidence>